<evidence type="ECO:0000313" key="1">
    <source>
        <dbReference type="EMBL" id="CAF1634628.1"/>
    </source>
</evidence>
<protein>
    <submittedName>
        <fullName evidence="1">Uncharacterized protein</fullName>
    </submittedName>
</protein>
<keyword evidence="2" id="KW-1185">Reference proteome</keyword>
<name>A0A816DCS2_ADIRI</name>
<evidence type="ECO:0000313" key="2">
    <source>
        <dbReference type="Proteomes" id="UP000663828"/>
    </source>
</evidence>
<proteinExistence type="predicted"/>
<organism evidence="1 2">
    <name type="scientific">Adineta ricciae</name>
    <name type="common">Rotifer</name>
    <dbReference type="NCBI Taxonomy" id="249248"/>
    <lineage>
        <taxon>Eukaryota</taxon>
        <taxon>Metazoa</taxon>
        <taxon>Spiralia</taxon>
        <taxon>Gnathifera</taxon>
        <taxon>Rotifera</taxon>
        <taxon>Eurotatoria</taxon>
        <taxon>Bdelloidea</taxon>
        <taxon>Adinetida</taxon>
        <taxon>Adinetidae</taxon>
        <taxon>Adineta</taxon>
    </lineage>
</organism>
<reference evidence="1" key="1">
    <citation type="submission" date="2021-02" db="EMBL/GenBank/DDBJ databases">
        <authorList>
            <person name="Nowell W R."/>
        </authorList>
    </citation>
    <scope>NUCLEOTIDE SEQUENCE</scope>
</reference>
<dbReference type="EMBL" id="CAJNOR010008556">
    <property type="protein sequence ID" value="CAF1634628.1"/>
    <property type="molecule type" value="Genomic_DNA"/>
</dbReference>
<sequence>MSTSDAPPAYTSFQHACVSLNMSDRLRLIRFPPPIIDIVRQAITESWSRGIHKEKQEADFYEFKLHGNPWWGQGEEAVPSRTLVIYVLSALHNRGWFLLSSTDISKKALDKDCLIFHLGPPPKPTSFFSVAFDDYDKLRLINVPPELIPAVKQSLGQEIIQREEWRDGGHAYQFKLRGNPWISNGEDATNTRLRLLSLLDCFIQYGWKLHASIDISQGHEGRDVDSWFLRRDS</sequence>
<dbReference type="PANTHER" id="PTHR38696">
    <property type="entry name" value="MEDIATOR OF RNA POLYMERASE II TRANSCRIPTION SUBUNIT 13"/>
    <property type="match status" value="1"/>
</dbReference>
<accession>A0A816DCS2</accession>
<dbReference type="AlphaFoldDB" id="A0A816DCS2"/>
<gene>
    <name evidence="1" type="ORF">XAT740_LOCUS52240</name>
</gene>
<dbReference type="Proteomes" id="UP000663828">
    <property type="component" value="Unassembled WGS sequence"/>
</dbReference>
<dbReference type="PANTHER" id="PTHR38696:SF1">
    <property type="entry name" value="MEDIATOR OF RNA POLYMERASE II TRANSCRIPTION SUBUNIT 13"/>
    <property type="match status" value="1"/>
</dbReference>
<comment type="caution">
    <text evidence="1">The sequence shown here is derived from an EMBL/GenBank/DDBJ whole genome shotgun (WGS) entry which is preliminary data.</text>
</comment>